<evidence type="ECO:0000313" key="1">
    <source>
        <dbReference type="EMBL" id="OGC45420.1"/>
    </source>
</evidence>
<accession>A0A1F4UKT0</accession>
<reference evidence="1 2" key="1">
    <citation type="journal article" date="2016" name="Nat. Commun.">
        <title>Thousands of microbial genomes shed light on interconnected biogeochemical processes in an aquifer system.</title>
        <authorList>
            <person name="Anantharaman K."/>
            <person name="Brown C.T."/>
            <person name="Hug L.A."/>
            <person name="Sharon I."/>
            <person name="Castelle C.J."/>
            <person name="Probst A.J."/>
            <person name="Thomas B.C."/>
            <person name="Singh A."/>
            <person name="Wilkins M.J."/>
            <person name="Karaoz U."/>
            <person name="Brodie E.L."/>
            <person name="Williams K.H."/>
            <person name="Hubbard S.S."/>
            <person name="Banfield J.F."/>
        </authorList>
    </citation>
    <scope>NUCLEOTIDE SEQUENCE [LARGE SCALE GENOMIC DNA]</scope>
</reference>
<comment type="caution">
    <text evidence="1">The sequence shown here is derived from an EMBL/GenBank/DDBJ whole genome shotgun (WGS) entry which is preliminary data.</text>
</comment>
<dbReference type="Proteomes" id="UP000178615">
    <property type="component" value="Unassembled WGS sequence"/>
</dbReference>
<organism evidence="1 2">
    <name type="scientific">candidate division WWE3 bacterium RBG_19FT_COMBO_34_6</name>
    <dbReference type="NCBI Taxonomy" id="1802612"/>
    <lineage>
        <taxon>Bacteria</taxon>
        <taxon>Katanobacteria</taxon>
    </lineage>
</organism>
<protein>
    <submittedName>
        <fullName evidence="1">Uncharacterized protein</fullName>
    </submittedName>
</protein>
<dbReference type="EMBL" id="MEUV01000038">
    <property type="protein sequence ID" value="OGC45420.1"/>
    <property type="molecule type" value="Genomic_DNA"/>
</dbReference>
<gene>
    <name evidence="1" type="ORF">A2V49_03270</name>
</gene>
<name>A0A1F4UKT0_UNCKA</name>
<proteinExistence type="predicted"/>
<sequence>MALQQLTPKAINYSGIEFKSLTTQYTTMAVEGGFFVNDGKTFLHVINVAAGGDTIVTISSEQPCDQGGTHDITVTIPDGDDFIIGPFPTHRFNETSTGYVSFTVSEATNVTAAAFKMA</sequence>
<evidence type="ECO:0000313" key="2">
    <source>
        <dbReference type="Proteomes" id="UP000178615"/>
    </source>
</evidence>
<dbReference type="AlphaFoldDB" id="A0A1F4UKT0"/>